<gene>
    <name evidence="2" type="ORF">BAGA_02640</name>
</gene>
<evidence type="ECO:0000256" key="1">
    <source>
        <dbReference type="SAM" id="Phobius"/>
    </source>
</evidence>
<dbReference type="InterPro" id="IPR025699">
    <property type="entry name" value="ABC2_memb-like"/>
</dbReference>
<proteinExistence type="predicted"/>
<evidence type="ECO:0000313" key="3">
    <source>
        <dbReference type="Proteomes" id="UP000027778"/>
    </source>
</evidence>
<dbReference type="EMBL" id="JOTM01000001">
    <property type="protein sequence ID" value="KEK26151.1"/>
    <property type="molecule type" value="Genomic_DNA"/>
</dbReference>
<feature type="transmembrane region" description="Helical" evidence="1">
    <location>
        <begin position="77"/>
        <end position="103"/>
    </location>
</feature>
<dbReference type="Pfam" id="PF13346">
    <property type="entry name" value="ABC2_membrane_5"/>
    <property type="match status" value="1"/>
</dbReference>
<evidence type="ECO:0000313" key="2">
    <source>
        <dbReference type="EMBL" id="KEK26151.1"/>
    </source>
</evidence>
<keyword evidence="1" id="KW-0812">Transmembrane</keyword>
<feature type="transmembrane region" description="Helical" evidence="1">
    <location>
        <begin position="36"/>
        <end position="56"/>
    </location>
</feature>
<sequence>MYETVDLERIFLQKKLWLVYCLIPIFSFLRNSNEPFGIAIGCFFTCSMILFISLYFEDKSKVEKVLASLPVTRKDIVIAKYISSVLFIILGMIITYVVAILVNSLLNQPVNIPEYAIFSAGVAAFIYSLVALPIKYMGGYEAVSLLNVILIFPLVGILDFVCNVLGNKAIMLKVFHSEDLIVVMGTIGIGVLVVYIMSVFFSIKVFQEKEL</sequence>
<organism evidence="2 3">
    <name type="scientific">Bacillus gaemokensis</name>
    <dbReference type="NCBI Taxonomy" id="574375"/>
    <lineage>
        <taxon>Bacteria</taxon>
        <taxon>Bacillati</taxon>
        <taxon>Bacillota</taxon>
        <taxon>Bacilli</taxon>
        <taxon>Bacillales</taxon>
        <taxon>Bacillaceae</taxon>
        <taxon>Bacillus</taxon>
        <taxon>Bacillus cereus group</taxon>
    </lineage>
</organism>
<feature type="transmembrane region" description="Helical" evidence="1">
    <location>
        <begin position="146"/>
        <end position="166"/>
    </location>
</feature>
<reference evidence="2 3" key="1">
    <citation type="submission" date="2014-06" db="EMBL/GenBank/DDBJ databases">
        <title>Draft genome sequence of Bacillus gaemokensis JCM 15801 (MCCC 1A00707).</title>
        <authorList>
            <person name="Lai Q."/>
            <person name="Liu Y."/>
            <person name="Shao Z."/>
        </authorList>
    </citation>
    <scope>NUCLEOTIDE SEQUENCE [LARGE SCALE GENOMIC DNA]</scope>
    <source>
        <strain evidence="2 3">JCM 15801</strain>
    </source>
</reference>
<accession>A0A073KI17</accession>
<dbReference type="OrthoDB" id="1913432at2"/>
<keyword evidence="3" id="KW-1185">Reference proteome</keyword>
<dbReference type="STRING" id="574375.AZF08_02695"/>
<feature type="transmembrane region" description="Helical" evidence="1">
    <location>
        <begin position="115"/>
        <end position="134"/>
    </location>
</feature>
<name>A0A073KI17_9BACI</name>
<dbReference type="AlphaFoldDB" id="A0A073KI17"/>
<dbReference type="PANTHER" id="PTHR41309">
    <property type="entry name" value="MEMBRANE PROTEIN-RELATED"/>
    <property type="match status" value="1"/>
</dbReference>
<dbReference type="Proteomes" id="UP000027778">
    <property type="component" value="Unassembled WGS sequence"/>
</dbReference>
<comment type="caution">
    <text evidence="2">The sequence shown here is derived from an EMBL/GenBank/DDBJ whole genome shotgun (WGS) entry which is preliminary data.</text>
</comment>
<protein>
    <submittedName>
        <fullName evidence="2">ABC transporter substrate-binding protein</fullName>
    </submittedName>
</protein>
<keyword evidence="1" id="KW-0472">Membrane</keyword>
<feature type="transmembrane region" description="Helical" evidence="1">
    <location>
        <begin position="181"/>
        <end position="203"/>
    </location>
</feature>
<keyword evidence="1" id="KW-1133">Transmembrane helix</keyword>
<dbReference type="PANTHER" id="PTHR41309:SF2">
    <property type="entry name" value="MEMBRANE PROTEIN"/>
    <property type="match status" value="1"/>
</dbReference>